<evidence type="ECO:0000259" key="3">
    <source>
        <dbReference type="Pfam" id="PF13360"/>
    </source>
</evidence>
<keyword evidence="5" id="KW-1185">Reference proteome</keyword>
<keyword evidence="2" id="KW-0472">Membrane</keyword>
<organism evidence="4 5">
    <name type="scientific">Natrinema ejinorense</name>
    <dbReference type="NCBI Taxonomy" id="373386"/>
    <lineage>
        <taxon>Archaea</taxon>
        <taxon>Methanobacteriati</taxon>
        <taxon>Methanobacteriota</taxon>
        <taxon>Stenosarchaea group</taxon>
        <taxon>Halobacteria</taxon>
        <taxon>Halobacteriales</taxon>
        <taxon>Natrialbaceae</taxon>
        <taxon>Natrinema</taxon>
    </lineage>
</organism>
<keyword evidence="2" id="KW-0812">Transmembrane</keyword>
<dbReference type="Gene3D" id="2.60.40.1120">
    <property type="entry name" value="Carboxypeptidase-like, regulatory domain"/>
    <property type="match status" value="1"/>
</dbReference>
<name>A0A2A5QRK6_9EURY</name>
<dbReference type="Pfam" id="PF13360">
    <property type="entry name" value="PQQ_2"/>
    <property type="match status" value="1"/>
</dbReference>
<dbReference type="SUPFAM" id="SSF50998">
    <property type="entry name" value="Quinoprotein alcohol dehydrogenase-like"/>
    <property type="match status" value="1"/>
</dbReference>
<accession>A0A2A5QRK6</accession>
<dbReference type="Proteomes" id="UP000219689">
    <property type="component" value="Unassembled WGS sequence"/>
</dbReference>
<evidence type="ECO:0000256" key="1">
    <source>
        <dbReference type="SAM" id="MobiDB-lite"/>
    </source>
</evidence>
<dbReference type="InterPro" id="IPR015943">
    <property type="entry name" value="WD40/YVTN_repeat-like_dom_sf"/>
</dbReference>
<gene>
    <name evidence="4" type="ORF">CP557_02110</name>
</gene>
<dbReference type="InterPro" id="IPR002372">
    <property type="entry name" value="PQQ_rpt_dom"/>
</dbReference>
<evidence type="ECO:0000313" key="4">
    <source>
        <dbReference type="EMBL" id="PCR89434.1"/>
    </source>
</evidence>
<comment type="caution">
    <text evidence="4">The sequence shown here is derived from an EMBL/GenBank/DDBJ whole genome shotgun (WGS) entry which is preliminary data.</text>
</comment>
<feature type="compositionally biased region" description="Acidic residues" evidence="1">
    <location>
        <begin position="723"/>
        <end position="736"/>
    </location>
</feature>
<dbReference type="InterPro" id="IPR008969">
    <property type="entry name" value="CarboxyPept-like_regulatory"/>
</dbReference>
<dbReference type="SMART" id="SM00564">
    <property type="entry name" value="PQQ"/>
    <property type="match status" value="6"/>
</dbReference>
<protein>
    <recommendedName>
        <fullName evidence="3">Pyrrolo-quinoline quinone repeat domain-containing protein</fullName>
    </recommendedName>
</protein>
<reference evidence="4 5" key="1">
    <citation type="submission" date="2017-09" db="EMBL/GenBank/DDBJ databases">
        <title>Genome sequences of Natrinema ejinorence JCM 13890T.</title>
        <authorList>
            <person name="Roh S.W."/>
            <person name="Kim Y.B."/>
            <person name="Kim J.Y."/>
        </authorList>
    </citation>
    <scope>NUCLEOTIDE SEQUENCE [LARGE SCALE GENOMIC DNA]</scope>
    <source>
        <strain evidence="4 5">JCM 13890</strain>
    </source>
</reference>
<dbReference type="InterPro" id="IPR011047">
    <property type="entry name" value="Quinoprotein_ADH-like_sf"/>
</dbReference>
<feature type="transmembrane region" description="Helical" evidence="2">
    <location>
        <begin position="980"/>
        <end position="1013"/>
    </location>
</feature>
<feature type="transmembrane region" description="Helical" evidence="2">
    <location>
        <begin position="954"/>
        <end position="973"/>
    </location>
</feature>
<dbReference type="EMBL" id="NXNI01000001">
    <property type="protein sequence ID" value="PCR89434.1"/>
    <property type="molecule type" value="Genomic_DNA"/>
</dbReference>
<sequence>MRNRFMPPISRGQFRAVSLAILFAASVIAMPLAFTGFGNSGTAAAQSSGDVIDYVFVSDGNGNIYKIDRETGEQITWDYSGSIGSTEVSKYHDGYLYVGDNSVDGGLHKINPGTGEADWVYSGNPSRAFAFDDSHVYSADNDNNNLTKIKTETGEAEWNVSLQSGEIRATTHHEGSVYIANSDDVVELDAETGDEIDRLTLTEPATGLVTGSDGNLYASNTNGAGVTKIDTGSLEVVWNELSVSANTIQSNGNGTIYIGSNSDEITAIDHSGNSELVSATPGSVYTVNVGVDGGIYAGGYDSWSGKYNSSSGSNEWDFATSTDVQSIATPVPQTKQIIGTVEDQTGSLVPNATVEVRREFDNALIEETTTNQNGQYTIDTISTDDETQTYNVEVSVGGEVRWDNNWELPNNEGYNITIEMRDPEITNASPSGSSSIGSNADGANLSVDVTDDDFPSDEVSVEFYEYIDGTEANDVLIGSDTVASSENGGTVTASTTWNNVSDLGAYDWYAVASDQYNSTNDTISEVQTFEVSTSAPVIDGGSADPHDEIVDSETVDLSVDVDDHDFPEDNVTVRLLEYSSGDPDADDLIHEETLDSNGTVSTTWYKDANQRQWYVYAEDSYGHSSTSAVYSFDVAGEIAIRDAETGDRITDRNVSVEVTSTGENLEEIVSSGRFDLSQLSQWEDTRRIEIQAKDYYSRTIEIRSITSDQDVYLERGPNWESDPTNDDPTDSPDPEQDDSKVTVRFTVSDRTSEFPPEETVLRVNGTVAVNGSTNETVNGTTNQTQAEIHSERFGTVNRVDVIMNKDERYRLTVENDDGQMRGLGGFTATQSETVELMIGEIRIVQPEDGGAAFNARMANEDEYGKNKVRVTYVDDANQTDRLTYYVHAAGNDKDVINEIVTVEDVSEYSAVLDIPESENQTLEVTWKAQRAGEEIGGTVPVGTVGQLNPPVSDLLLHSLGFSGIILLGGLFGGRMSRTGAVVIVVAAWAMRILGLVAIPYPLLVTAGIVAIMFKVGDSGYPS</sequence>
<dbReference type="OrthoDB" id="145878at2157"/>
<keyword evidence="2" id="KW-1133">Transmembrane helix</keyword>
<feature type="region of interest" description="Disordered" evidence="1">
    <location>
        <begin position="714"/>
        <end position="740"/>
    </location>
</feature>
<proteinExistence type="predicted"/>
<dbReference type="Gene3D" id="2.130.10.10">
    <property type="entry name" value="YVTN repeat-like/Quinoprotein amine dehydrogenase"/>
    <property type="match status" value="1"/>
</dbReference>
<dbReference type="SUPFAM" id="SSF49464">
    <property type="entry name" value="Carboxypeptidase regulatory domain-like"/>
    <property type="match status" value="1"/>
</dbReference>
<evidence type="ECO:0000256" key="2">
    <source>
        <dbReference type="SAM" id="Phobius"/>
    </source>
</evidence>
<evidence type="ECO:0000313" key="5">
    <source>
        <dbReference type="Proteomes" id="UP000219689"/>
    </source>
</evidence>
<feature type="domain" description="Pyrrolo-quinoline quinone repeat" evidence="3">
    <location>
        <begin position="129"/>
        <end position="193"/>
    </location>
</feature>
<dbReference type="AlphaFoldDB" id="A0A2A5QRK6"/>
<dbReference type="InterPro" id="IPR018391">
    <property type="entry name" value="PQQ_b-propeller_rpt"/>
</dbReference>
<dbReference type="RefSeq" id="WP_097378380.1">
    <property type="nucleotide sequence ID" value="NZ_NXNI01000001.1"/>
</dbReference>
<dbReference type="Pfam" id="PF13620">
    <property type="entry name" value="CarboxypepD_reg"/>
    <property type="match status" value="1"/>
</dbReference>